<proteinExistence type="predicted"/>
<evidence type="ECO:0000313" key="2">
    <source>
        <dbReference type="Proteomes" id="UP000275408"/>
    </source>
</evidence>
<comment type="caution">
    <text evidence="1">The sequence shown here is derived from an EMBL/GenBank/DDBJ whole genome shotgun (WGS) entry which is preliminary data.</text>
</comment>
<dbReference type="Proteomes" id="UP000275408">
    <property type="component" value="Unassembled WGS sequence"/>
</dbReference>
<keyword evidence="2" id="KW-1185">Reference proteome</keyword>
<reference evidence="1 2" key="1">
    <citation type="journal article" date="2018" name="Sci. Rep.">
        <title>Comparative analysis of the Pocillopora damicornis genome highlights role of immune system in coral evolution.</title>
        <authorList>
            <person name="Cunning R."/>
            <person name="Bay R.A."/>
            <person name="Gillette P."/>
            <person name="Baker A.C."/>
            <person name="Traylor-Knowles N."/>
        </authorList>
    </citation>
    <scope>NUCLEOTIDE SEQUENCE [LARGE SCALE GENOMIC DNA]</scope>
    <source>
        <strain evidence="1">RSMAS</strain>
        <tissue evidence="1">Whole animal</tissue>
    </source>
</reference>
<name>A0A3M6U4H8_POCDA</name>
<dbReference type="AlphaFoldDB" id="A0A3M6U4H8"/>
<organism evidence="1 2">
    <name type="scientific">Pocillopora damicornis</name>
    <name type="common">Cauliflower coral</name>
    <name type="synonym">Millepora damicornis</name>
    <dbReference type="NCBI Taxonomy" id="46731"/>
    <lineage>
        <taxon>Eukaryota</taxon>
        <taxon>Metazoa</taxon>
        <taxon>Cnidaria</taxon>
        <taxon>Anthozoa</taxon>
        <taxon>Hexacorallia</taxon>
        <taxon>Scleractinia</taxon>
        <taxon>Astrocoeniina</taxon>
        <taxon>Pocilloporidae</taxon>
        <taxon>Pocillopora</taxon>
    </lineage>
</organism>
<sequence length="253" mass="28909">MKIDKLDEASLLHRWVECNIGVLVARDKDSLLLGKFTKRDADLFDPLYSGFFKGKWVFVILTVERCGLQDSQDNSLRDFSIKWVNNLFKCGSIIQRKLTHFCAHGRVLGWGFSHHGHHTHVHRGIQGYHTEMESEFYVLCIVLDFFSRQIGFPSKEKSNWVETDKVETHFLFVEDVLKDSTFANAETIVNILIRKLDHYGLQLQKLSTIASNGAAVVIKPSIRETKVSYLVSLENGILVPTPKVATLPGQRYM</sequence>
<accession>A0A3M6U4H8</accession>
<evidence type="ECO:0000313" key="1">
    <source>
        <dbReference type="EMBL" id="RMX48378.1"/>
    </source>
</evidence>
<gene>
    <name evidence="1" type="ORF">pdam_00025030</name>
</gene>
<dbReference type="EMBL" id="RCHS01002286">
    <property type="protein sequence ID" value="RMX48378.1"/>
    <property type="molecule type" value="Genomic_DNA"/>
</dbReference>
<protein>
    <submittedName>
        <fullName evidence="1">Uncharacterized protein</fullName>
    </submittedName>
</protein>